<evidence type="ECO:0000256" key="9">
    <source>
        <dbReference type="ARBA" id="ARBA00022989"/>
    </source>
</evidence>
<evidence type="ECO:0000256" key="7">
    <source>
        <dbReference type="ARBA" id="ARBA00022618"/>
    </source>
</evidence>
<comment type="subunit">
    <text evidence="4">Forms a membrane-associated complex with FtsE.</text>
</comment>
<comment type="function">
    <text evidence="1">Part of the ABC transporter FtsEX involved in cellular division.</text>
</comment>
<dbReference type="Pfam" id="PF18075">
    <property type="entry name" value="FtsX_ECD"/>
    <property type="match status" value="1"/>
</dbReference>
<proteinExistence type="inferred from homology"/>
<keyword evidence="9 13" id="KW-1133">Transmembrane helix</keyword>
<evidence type="ECO:0000256" key="1">
    <source>
        <dbReference type="ARBA" id="ARBA00003552"/>
    </source>
</evidence>
<dbReference type="EMBL" id="NBXA01000022">
    <property type="protein sequence ID" value="RFA12021.1"/>
    <property type="molecule type" value="Genomic_DNA"/>
</dbReference>
<accession>A0A3E0VQN1</accession>
<feature type="transmembrane region" description="Helical" evidence="13">
    <location>
        <begin position="276"/>
        <end position="299"/>
    </location>
</feature>
<evidence type="ECO:0000256" key="4">
    <source>
        <dbReference type="ARBA" id="ARBA00011160"/>
    </source>
</evidence>
<evidence type="ECO:0000256" key="3">
    <source>
        <dbReference type="ARBA" id="ARBA00007379"/>
    </source>
</evidence>
<dbReference type="Proteomes" id="UP000256709">
    <property type="component" value="Unassembled WGS sequence"/>
</dbReference>
<evidence type="ECO:0000259" key="15">
    <source>
        <dbReference type="Pfam" id="PF18075"/>
    </source>
</evidence>
<organism evidence="16 17">
    <name type="scientific">Subtercola boreus</name>
    <dbReference type="NCBI Taxonomy" id="120213"/>
    <lineage>
        <taxon>Bacteria</taxon>
        <taxon>Bacillati</taxon>
        <taxon>Actinomycetota</taxon>
        <taxon>Actinomycetes</taxon>
        <taxon>Micrococcales</taxon>
        <taxon>Microbacteriaceae</taxon>
        <taxon>Subtercola</taxon>
    </lineage>
</organism>
<reference evidence="16 17" key="1">
    <citation type="submission" date="2017-04" db="EMBL/GenBank/DDBJ databases">
        <title>Comparative genome analysis of Subtercola boreus.</title>
        <authorList>
            <person name="Cho Y.-J."/>
            <person name="Cho A."/>
            <person name="Kim O.-S."/>
            <person name="Lee J.-I."/>
        </authorList>
    </citation>
    <scope>NUCLEOTIDE SEQUENCE [LARGE SCALE GENOMIC DNA]</scope>
    <source>
        <strain evidence="16 17">P27444</strain>
    </source>
</reference>
<dbReference type="AlphaFoldDB" id="A0A3E0VQN1"/>
<gene>
    <name evidence="16" type="ORF">B7R21_11875</name>
</gene>
<dbReference type="InterPro" id="IPR004513">
    <property type="entry name" value="FtsX"/>
</dbReference>
<evidence type="ECO:0000313" key="16">
    <source>
        <dbReference type="EMBL" id="RFA12021.1"/>
    </source>
</evidence>
<evidence type="ECO:0000256" key="6">
    <source>
        <dbReference type="ARBA" id="ARBA00022475"/>
    </source>
</evidence>
<comment type="subcellular location">
    <subcellularLocation>
        <location evidence="2">Cell membrane</location>
        <topology evidence="2">Multi-pass membrane protein</topology>
    </subcellularLocation>
</comment>
<evidence type="ECO:0000256" key="13">
    <source>
        <dbReference type="SAM" id="Phobius"/>
    </source>
</evidence>
<keyword evidence="8 13" id="KW-0812">Transmembrane</keyword>
<dbReference type="NCBIfam" id="NF038346">
    <property type="entry name" value="FtsX_actino"/>
    <property type="match status" value="1"/>
</dbReference>
<keyword evidence="7 12" id="KW-0132">Cell division</keyword>
<evidence type="ECO:0000259" key="14">
    <source>
        <dbReference type="Pfam" id="PF02687"/>
    </source>
</evidence>
<name>A0A3E0VQN1_9MICO</name>
<protein>
    <recommendedName>
        <fullName evidence="5 12">Cell division protein FtsX</fullName>
    </recommendedName>
</protein>
<dbReference type="PIRSF" id="PIRSF003097">
    <property type="entry name" value="FtsX"/>
    <property type="match status" value="1"/>
</dbReference>
<comment type="caution">
    <text evidence="16">The sequence shown here is derived from an EMBL/GenBank/DDBJ whole genome shotgun (WGS) entry which is preliminary data.</text>
</comment>
<feature type="domain" description="ABC3 transporter permease C-terminal" evidence="14">
    <location>
        <begin position="184"/>
        <end position="295"/>
    </location>
</feature>
<dbReference type="InterPro" id="IPR003838">
    <property type="entry name" value="ABC3_permease_C"/>
</dbReference>
<evidence type="ECO:0000256" key="2">
    <source>
        <dbReference type="ARBA" id="ARBA00004651"/>
    </source>
</evidence>
<dbReference type="GO" id="GO:0051301">
    <property type="term" value="P:cell division"/>
    <property type="evidence" value="ECO:0007669"/>
    <property type="project" value="UniProtKB-KW"/>
</dbReference>
<sequence length="305" mass="33222">MRLALILGEVGTGLRRNMSMVVSVVLVTFISLTFVGAAILLQMQIGQMKSYWYDKAQVAVYMCTTTSGGANCTNGEATDDQIAAVDAQLKSPTLSPFIQQYYFETHEQAYEKFKQQFAGNDVAQYVTPDLLNQTFWINMVDPQQSAVLVESLSGLPGVDSVVDQRSYLEQIFSILNAASYTAIGIAVLMLVAAVLLIATTIRLSAFSRRREIGIMRLVGASNRFIQTPFILEGVIAALIGSVLAGAAVWGVVHFFVQGYLQTALPFTAFVTDNDALLFVVPTLIVLSVVLAAFSAKFAITRYLKV</sequence>
<keyword evidence="10 12" id="KW-0472">Membrane</keyword>
<evidence type="ECO:0000256" key="10">
    <source>
        <dbReference type="ARBA" id="ARBA00023136"/>
    </source>
</evidence>
<dbReference type="Pfam" id="PF02687">
    <property type="entry name" value="FtsX"/>
    <property type="match status" value="1"/>
</dbReference>
<dbReference type="PANTHER" id="PTHR47755">
    <property type="entry name" value="CELL DIVISION PROTEIN FTSX"/>
    <property type="match status" value="1"/>
</dbReference>
<dbReference type="InterPro" id="IPR040690">
    <property type="entry name" value="FtsX_ECD"/>
</dbReference>
<feature type="domain" description="FtsX extracellular" evidence="15">
    <location>
        <begin position="57"/>
        <end position="161"/>
    </location>
</feature>
<dbReference type="Gene3D" id="3.30.70.3040">
    <property type="match status" value="1"/>
</dbReference>
<evidence type="ECO:0000256" key="8">
    <source>
        <dbReference type="ARBA" id="ARBA00022692"/>
    </source>
</evidence>
<keyword evidence="11 12" id="KW-0131">Cell cycle</keyword>
<keyword evidence="6 12" id="KW-1003">Cell membrane</keyword>
<feature type="transmembrane region" description="Helical" evidence="13">
    <location>
        <begin position="177"/>
        <end position="201"/>
    </location>
</feature>
<evidence type="ECO:0000256" key="5">
    <source>
        <dbReference type="ARBA" id="ARBA00021907"/>
    </source>
</evidence>
<dbReference type="RefSeq" id="WP_116283459.1">
    <property type="nucleotide sequence ID" value="NZ_NBXA01000022.1"/>
</dbReference>
<dbReference type="GO" id="GO:0005886">
    <property type="term" value="C:plasma membrane"/>
    <property type="evidence" value="ECO:0007669"/>
    <property type="project" value="UniProtKB-SubCell"/>
</dbReference>
<dbReference type="PANTHER" id="PTHR47755:SF1">
    <property type="entry name" value="CELL DIVISION PROTEIN FTSX"/>
    <property type="match status" value="1"/>
</dbReference>
<evidence type="ECO:0000313" key="17">
    <source>
        <dbReference type="Proteomes" id="UP000256709"/>
    </source>
</evidence>
<comment type="similarity">
    <text evidence="3 12">Belongs to the ABC-4 integral membrane protein family. FtsX subfamily.</text>
</comment>
<evidence type="ECO:0000256" key="11">
    <source>
        <dbReference type="ARBA" id="ARBA00023306"/>
    </source>
</evidence>
<dbReference type="InterPro" id="IPR047929">
    <property type="entry name" value="FtsX_actino"/>
</dbReference>
<feature type="transmembrane region" description="Helical" evidence="13">
    <location>
        <begin position="21"/>
        <end position="45"/>
    </location>
</feature>
<dbReference type="OrthoDB" id="9812531at2"/>
<feature type="transmembrane region" description="Helical" evidence="13">
    <location>
        <begin position="229"/>
        <end position="256"/>
    </location>
</feature>
<evidence type="ECO:0000256" key="12">
    <source>
        <dbReference type="PIRNR" id="PIRNR003097"/>
    </source>
</evidence>